<dbReference type="AlphaFoldDB" id="A0A6G4WJH8"/>
<evidence type="ECO:0000313" key="2">
    <source>
        <dbReference type="Proteomes" id="UP001642900"/>
    </source>
</evidence>
<organism evidence="1 2">
    <name type="scientific">Allomesorhizobium camelthorni</name>
    <dbReference type="NCBI Taxonomy" id="475069"/>
    <lineage>
        <taxon>Bacteria</taxon>
        <taxon>Pseudomonadati</taxon>
        <taxon>Pseudomonadota</taxon>
        <taxon>Alphaproteobacteria</taxon>
        <taxon>Hyphomicrobiales</taxon>
        <taxon>Phyllobacteriaceae</taxon>
        <taxon>Allomesorhizobium</taxon>
    </lineage>
</organism>
<keyword evidence="2" id="KW-1185">Reference proteome</keyword>
<name>A0A6G4WJH8_9HYPH</name>
<dbReference type="Proteomes" id="UP001642900">
    <property type="component" value="Unassembled WGS sequence"/>
</dbReference>
<dbReference type="RefSeq" id="WP_165032374.1">
    <property type="nucleotide sequence ID" value="NZ_JAAKZF010000047.1"/>
</dbReference>
<sequence>MQNCVSTGAARHALEGERRENAFDQGDIRREPRHAFVHVIERLQIWTLHHEKERLLELIGDRRGCCEYLVETLFDAGKRE</sequence>
<gene>
    <name evidence="1" type="ORF">G6N73_24375</name>
</gene>
<evidence type="ECO:0000313" key="1">
    <source>
        <dbReference type="EMBL" id="NGO54237.1"/>
    </source>
</evidence>
<accession>A0A6G4WJH8</accession>
<dbReference type="EMBL" id="JAAKZF010000047">
    <property type="protein sequence ID" value="NGO54237.1"/>
    <property type="molecule type" value="Genomic_DNA"/>
</dbReference>
<protein>
    <submittedName>
        <fullName evidence="1">Uncharacterized protein</fullName>
    </submittedName>
</protein>
<reference evidence="1 2" key="1">
    <citation type="submission" date="2020-02" db="EMBL/GenBank/DDBJ databases">
        <title>Genome sequence of strain CCNWXJ40-4.</title>
        <authorList>
            <person name="Gao J."/>
            <person name="Sun J."/>
        </authorList>
    </citation>
    <scope>NUCLEOTIDE SEQUENCE [LARGE SCALE GENOMIC DNA]</scope>
    <source>
        <strain evidence="1 2">CCNWXJ 40-4</strain>
    </source>
</reference>
<comment type="caution">
    <text evidence="1">The sequence shown here is derived from an EMBL/GenBank/DDBJ whole genome shotgun (WGS) entry which is preliminary data.</text>
</comment>
<proteinExistence type="predicted"/>